<reference evidence="1" key="1">
    <citation type="journal article" date="2017" name="Nature">
        <title>The genome of Chenopodium quinoa.</title>
        <authorList>
            <person name="Jarvis D.E."/>
            <person name="Ho Y.S."/>
            <person name="Lightfoot D.J."/>
            <person name="Schmoeckel S.M."/>
            <person name="Li B."/>
            <person name="Borm T.J.A."/>
            <person name="Ohyanagi H."/>
            <person name="Mineta K."/>
            <person name="Michell C.T."/>
            <person name="Saber N."/>
            <person name="Kharbatia N.M."/>
            <person name="Rupper R.R."/>
            <person name="Sharp A.R."/>
            <person name="Dally N."/>
            <person name="Boughton B.A."/>
            <person name="Woo Y.H."/>
            <person name="Gao G."/>
            <person name="Schijlen E.G.W.M."/>
            <person name="Guo X."/>
            <person name="Momin A.A."/>
            <person name="Negrao S."/>
            <person name="Al-Babili S."/>
            <person name="Gehring C."/>
            <person name="Roessner U."/>
            <person name="Jung C."/>
            <person name="Murphy K."/>
            <person name="Arold S.T."/>
            <person name="Gojobori T."/>
            <person name="van der Linden C.G."/>
            <person name="van Loo E.N."/>
            <person name="Jellen E.N."/>
            <person name="Maughan P.J."/>
            <person name="Tester M."/>
        </authorList>
    </citation>
    <scope>NUCLEOTIDE SEQUENCE [LARGE SCALE GENOMIC DNA]</scope>
    <source>
        <strain evidence="1">cv. PI 614886</strain>
    </source>
</reference>
<evidence type="ECO:0000313" key="1">
    <source>
        <dbReference type="EnsemblPlants" id="AUR62008207-RA:cds"/>
    </source>
</evidence>
<dbReference type="GO" id="GO:0006974">
    <property type="term" value="P:DNA damage response"/>
    <property type="evidence" value="ECO:0007669"/>
    <property type="project" value="InterPro"/>
</dbReference>
<name>A0A803L8L8_CHEQI</name>
<keyword evidence="2" id="KW-1185">Reference proteome</keyword>
<dbReference type="EnsemblPlants" id="AUR62008207-RA">
    <property type="protein sequence ID" value="AUR62008207-RA:cds"/>
    <property type="gene ID" value="AUR62008207"/>
</dbReference>
<organism evidence="1 2">
    <name type="scientific">Chenopodium quinoa</name>
    <name type="common">Quinoa</name>
    <dbReference type="NCBI Taxonomy" id="63459"/>
    <lineage>
        <taxon>Eukaryota</taxon>
        <taxon>Viridiplantae</taxon>
        <taxon>Streptophyta</taxon>
        <taxon>Embryophyta</taxon>
        <taxon>Tracheophyta</taxon>
        <taxon>Spermatophyta</taxon>
        <taxon>Magnoliopsida</taxon>
        <taxon>eudicotyledons</taxon>
        <taxon>Gunneridae</taxon>
        <taxon>Pentapetalae</taxon>
        <taxon>Caryophyllales</taxon>
        <taxon>Chenopodiaceae</taxon>
        <taxon>Chenopodioideae</taxon>
        <taxon>Atripliceae</taxon>
        <taxon>Chenopodium</taxon>
    </lineage>
</organism>
<proteinExistence type="predicted"/>
<dbReference type="PANTHER" id="PTHR37079:SF4">
    <property type="entry name" value="SERINE_THREONINE-PROTEIN KINASE ATM"/>
    <property type="match status" value="1"/>
</dbReference>
<dbReference type="Proteomes" id="UP000596660">
    <property type="component" value="Unplaced"/>
</dbReference>
<accession>A0A803L8L8</accession>
<evidence type="ECO:0000313" key="2">
    <source>
        <dbReference type="Proteomes" id="UP000596660"/>
    </source>
</evidence>
<reference evidence="1" key="2">
    <citation type="submission" date="2021-03" db="UniProtKB">
        <authorList>
            <consortium name="EnsemblPlants"/>
        </authorList>
    </citation>
    <scope>IDENTIFICATION</scope>
</reference>
<dbReference type="InterPro" id="IPR038980">
    <property type="entry name" value="ATM_plant"/>
</dbReference>
<dbReference type="PANTHER" id="PTHR37079">
    <property type="entry name" value="SERINE/THREONINE-PROTEIN KINASE ATM"/>
    <property type="match status" value="1"/>
</dbReference>
<dbReference type="Gramene" id="AUR62008207-RA">
    <property type="protein sequence ID" value="AUR62008207-RA:cds"/>
    <property type="gene ID" value="AUR62008207"/>
</dbReference>
<dbReference type="GO" id="GO:0004674">
    <property type="term" value="F:protein serine/threonine kinase activity"/>
    <property type="evidence" value="ECO:0007669"/>
    <property type="project" value="InterPro"/>
</dbReference>
<protein>
    <submittedName>
        <fullName evidence="1">Uncharacterized protein</fullName>
    </submittedName>
</protein>
<dbReference type="OMA" id="MECINTY"/>
<dbReference type="AlphaFoldDB" id="A0A803L8L8"/>
<sequence>MATVSSRDIHEIVSKLSSDKTKIREEGMKLLNTWLGGERSIKFCRFLSRKTAMLRPDEIPGPETWPFLVTLLIDCTNKEILASKRRLPKLMFAKTLRIVVQRAHDSKSYGNNLPLIAAVKSLYNHIWDVLKDVPSFHSEYSIILRHILAVHEYCFHMRNRVYSGLVRLYMEKVEPSVMEEDSCHSNNPKEEVFRCILTLHSLIENPPGDFPDHLREKVVEFFIEIFKSMREVGRISRKLIECLNSYLLKDGPNLGRQSLDVHKSVKRFVFDNWHIADRDLKDGFILYMKLQLHLMRVNEDEEDKDKNKDKDGIPLVEQLLELLSKELDQYSIPSVSASRSDASKDEKFGMLASSYRSLLELAALVFYRACVGVIKRPVAEKRARRENAAAYLQEQLTRGKWL</sequence>